<dbReference type="EMBL" id="DTHG01000056">
    <property type="protein sequence ID" value="HGW91788.1"/>
    <property type="molecule type" value="Genomic_DNA"/>
</dbReference>
<evidence type="ECO:0000313" key="6">
    <source>
        <dbReference type="EMBL" id="HGW91788.1"/>
    </source>
</evidence>
<keyword evidence="3" id="KW-0408">Iron</keyword>
<accession>A0A7C4YRS5</accession>
<dbReference type="AlphaFoldDB" id="A0A7C4YRS5"/>
<dbReference type="GO" id="GO:0046872">
    <property type="term" value="F:metal ion binding"/>
    <property type="evidence" value="ECO:0007669"/>
    <property type="project" value="UniProtKB-KW"/>
</dbReference>
<evidence type="ECO:0000256" key="3">
    <source>
        <dbReference type="ARBA" id="ARBA00023004"/>
    </source>
</evidence>
<name>A0A7C4YRS5_UNCW3</name>
<evidence type="ECO:0000256" key="4">
    <source>
        <dbReference type="ARBA" id="ARBA00023014"/>
    </source>
</evidence>
<evidence type="ECO:0000259" key="5">
    <source>
        <dbReference type="Pfam" id="PF02662"/>
    </source>
</evidence>
<dbReference type="InterPro" id="IPR003813">
    <property type="entry name" value="MvhD/FlpD"/>
</dbReference>
<evidence type="ECO:0000256" key="1">
    <source>
        <dbReference type="ARBA" id="ARBA00022723"/>
    </source>
</evidence>
<evidence type="ECO:0000256" key="2">
    <source>
        <dbReference type="ARBA" id="ARBA00023002"/>
    </source>
</evidence>
<organism evidence="6">
    <name type="scientific">candidate division WOR-3 bacterium</name>
    <dbReference type="NCBI Taxonomy" id="2052148"/>
    <lineage>
        <taxon>Bacteria</taxon>
        <taxon>Bacteria division WOR-3</taxon>
    </lineage>
</organism>
<feature type="domain" description="F420-non-reducing hydrogenase iron-sulfur subunit D" evidence="5">
    <location>
        <begin position="9"/>
        <end position="131"/>
    </location>
</feature>
<comment type="caution">
    <text evidence="6">The sequence shown here is derived from an EMBL/GenBank/DDBJ whole genome shotgun (WGS) entry which is preliminary data.</text>
</comment>
<proteinExistence type="predicted"/>
<keyword evidence="4" id="KW-0411">Iron-sulfur</keyword>
<keyword evidence="1" id="KW-0479">Metal-binding</keyword>
<dbReference type="GO" id="GO:0051536">
    <property type="term" value="F:iron-sulfur cluster binding"/>
    <property type="evidence" value="ECO:0007669"/>
    <property type="project" value="UniProtKB-KW"/>
</dbReference>
<reference evidence="6" key="1">
    <citation type="journal article" date="2020" name="mSystems">
        <title>Genome- and Community-Level Interaction Insights into Carbon Utilization and Element Cycling Functions of Hydrothermarchaeota in Hydrothermal Sediment.</title>
        <authorList>
            <person name="Zhou Z."/>
            <person name="Liu Y."/>
            <person name="Xu W."/>
            <person name="Pan J."/>
            <person name="Luo Z.H."/>
            <person name="Li M."/>
        </authorList>
    </citation>
    <scope>NUCLEOTIDE SEQUENCE [LARGE SCALE GENOMIC DNA]</scope>
    <source>
        <strain evidence="6">SpSt-780</strain>
    </source>
</reference>
<sequence length="141" mass="15777">MNEKFEPKILGFFCNWCTSAAADLAGTSRIQYPANIRPIRVWCSGTVDPAYIIKGLLEGADAVVIGGCHPGDCHYINGNYKTRRRVKIIKTIFKTLGLGDERIFLKWISASEGVKFAKTMNDITEEIRKLGPNELGKKWNV</sequence>
<gene>
    <name evidence="6" type="ORF">ENV67_04520</name>
</gene>
<keyword evidence="2" id="KW-0560">Oxidoreductase</keyword>
<dbReference type="Pfam" id="PF02662">
    <property type="entry name" value="FlpD"/>
    <property type="match status" value="1"/>
</dbReference>
<protein>
    <submittedName>
        <fullName evidence="6">Hydrogenase iron-sulfur subunit</fullName>
    </submittedName>
</protein>
<dbReference type="GO" id="GO:0016491">
    <property type="term" value="F:oxidoreductase activity"/>
    <property type="evidence" value="ECO:0007669"/>
    <property type="project" value="UniProtKB-KW"/>
</dbReference>